<accession>A0A9P4MD68</accession>
<comment type="caution">
    <text evidence="1">The sequence shown here is derived from an EMBL/GenBank/DDBJ whole genome shotgun (WGS) entry which is preliminary data.</text>
</comment>
<dbReference type="AlphaFoldDB" id="A0A9P4MD68"/>
<keyword evidence="2" id="KW-1185">Reference proteome</keyword>
<dbReference type="SUPFAM" id="SSF51735">
    <property type="entry name" value="NAD(P)-binding Rossmann-fold domains"/>
    <property type="match status" value="1"/>
</dbReference>
<sequence length="58" mass="6282">MKLGLEAKTVLVIGGTRGIGRAAVASLYVQLTPLLLCLQHLLSAITHRQAALSRRSQW</sequence>
<evidence type="ECO:0000313" key="1">
    <source>
        <dbReference type="EMBL" id="KAF2148888.1"/>
    </source>
</evidence>
<organism evidence="1 2">
    <name type="scientific">Myriangium duriaei CBS 260.36</name>
    <dbReference type="NCBI Taxonomy" id="1168546"/>
    <lineage>
        <taxon>Eukaryota</taxon>
        <taxon>Fungi</taxon>
        <taxon>Dikarya</taxon>
        <taxon>Ascomycota</taxon>
        <taxon>Pezizomycotina</taxon>
        <taxon>Dothideomycetes</taxon>
        <taxon>Dothideomycetidae</taxon>
        <taxon>Myriangiales</taxon>
        <taxon>Myriangiaceae</taxon>
        <taxon>Myriangium</taxon>
    </lineage>
</organism>
<name>A0A9P4MD68_9PEZI</name>
<dbReference type="InterPro" id="IPR036291">
    <property type="entry name" value="NAD(P)-bd_dom_sf"/>
</dbReference>
<evidence type="ECO:0000313" key="2">
    <source>
        <dbReference type="Proteomes" id="UP000799439"/>
    </source>
</evidence>
<dbReference type="EMBL" id="ML996092">
    <property type="protein sequence ID" value="KAF2148888.1"/>
    <property type="molecule type" value="Genomic_DNA"/>
</dbReference>
<reference evidence="1" key="1">
    <citation type="journal article" date="2020" name="Stud. Mycol.">
        <title>101 Dothideomycetes genomes: a test case for predicting lifestyles and emergence of pathogens.</title>
        <authorList>
            <person name="Haridas S."/>
            <person name="Albert R."/>
            <person name="Binder M."/>
            <person name="Bloem J."/>
            <person name="Labutti K."/>
            <person name="Salamov A."/>
            <person name="Andreopoulos B."/>
            <person name="Baker S."/>
            <person name="Barry K."/>
            <person name="Bills G."/>
            <person name="Bluhm B."/>
            <person name="Cannon C."/>
            <person name="Castanera R."/>
            <person name="Culley D."/>
            <person name="Daum C."/>
            <person name="Ezra D."/>
            <person name="Gonzalez J."/>
            <person name="Henrissat B."/>
            <person name="Kuo A."/>
            <person name="Liang C."/>
            <person name="Lipzen A."/>
            <person name="Lutzoni F."/>
            <person name="Magnuson J."/>
            <person name="Mondo S."/>
            <person name="Nolan M."/>
            <person name="Ohm R."/>
            <person name="Pangilinan J."/>
            <person name="Park H.-J."/>
            <person name="Ramirez L."/>
            <person name="Alfaro M."/>
            <person name="Sun H."/>
            <person name="Tritt A."/>
            <person name="Yoshinaga Y."/>
            <person name="Zwiers L.-H."/>
            <person name="Turgeon B."/>
            <person name="Goodwin S."/>
            <person name="Spatafora J."/>
            <person name="Crous P."/>
            <person name="Grigoriev I."/>
        </authorList>
    </citation>
    <scope>NUCLEOTIDE SEQUENCE</scope>
    <source>
        <strain evidence="1">CBS 260.36</strain>
    </source>
</reference>
<dbReference type="Proteomes" id="UP000799439">
    <property type="component" value="Unassembled WGS sequence"/>
</dbReference>
<protein>
    <submittedName>
        <fullName evidence="1">Uncharacterized protein</fullName>
    </submittedName>
</protein>
<proteinExistence type="predicted"/>
<gene>
    <name evidence="1" type="ORF">K461DRAFT_282339</name>
</gene>